<protein>
    <submittedName>
        <fullName evidence="1">Uncharacterized protein</fullName>
    </submittedName>
</protein>
<name>A0A4Y3M7M0_9PROT</name>
<organism evidence="1 2">
    <name type="scientific">Gluconobacter roseus NBRC 3990</name>
    <dbReference type="NCBI Taxonomy" id="1307950"/>
    <lineage>
        <taxon>Bacteria</taxon>
        <taxon>Pseudomonadati</taxon>
        <taxon>Pseudomonadota</taxon>
        <taxon>Alphaproteobacteria</taxon>
        <taxon>Acetobacterales</taxon>
        <taxon>Acetobacteraceae</taxon>
        <taxon>Gluconobacter</taxon>
    </lineage>
</organism>
<proteinExistence type="predicted"/>
<dbReference type="Proteomes" id="UP000320772">
    <property type="component" value="Unassembled WGS sequence"/>
</dbReference>
<reference evidence="1 2" key="1">
    <citation type="submission" date="2019-06" db="EMBL/GenBank/DDBJ databases">
        <title>Whole genome shotgun sequence of Gluconobacter roseus NBRC 3990.</title>
        <authorList>
            <person name="Hosoyama A."/>
            <person name="Uohara A."/>
            <person name="Ohji S."/>
            <person name="Ichikawa N."/>
        </authorList>
    </citation>
    <scope>NUCLEOTIDE SEQUENCE [LARGE SCALE GENOMIC DNA]</scope>
    <source>
        <strain evidence="1 2">NBRC 3990</strain>
    </source>
</reference>
<keyword evidence="2" id="KW-1185">Reference proteome</keyword>
<gene>
    <name evidence="1" type="ORF">GRO01_10740</name>
</gene>
<dbReference type="AlphaFoldDB" id="A0A4Y3M7M0"/>
<accession>A0A4Y3M7M0</accession>
<sequence>MRRISGTPHGFKPVVKKGNSGRLIGRTKGGMNTKLYVIIAISARAQDGLGHFWAAG</sequence>
<dbReference type="EMBL" id="BJLY01000002">
    <property type="protein sequence ID" value="GEB03498.1"/>
    <property type="molecule type" value="Genomic_DNA"/>
</dbReference>
<evidence type="ECO:0000313" key="2">
    <source>
        <dbReference type="Proteomes" id="UP000320772"/>
    </source>
</evidence>
<comment type="caution">
    <text evidence="1">The sequence shown here is derived from an EMBL/GenBank/DDBJ whole genome shotgun (WGS) entry which is preliminary data.</text>
</comment>
<evidence type="ECO:0000313" key="1">
    <source>
        <dbReference type="EMBL" id="GEB03498.1"/>
    </source>
</evidence>